<feature type="compositionally biased region" description="Gly residues" evidence="1">
    <location>
        <begin position="105"/>
        <end position="120"/>
    </location>
</feature>
<sequence>MASNMMRPAFAYTVVYVKDVAKSVEFYSRAFGHNVRRLDESHRWGELESGQTTITFTPLHQHETDDLTGKVQSTHSSRERPPIEVCFCYPDVDAAFKRAVEGGGERCSGSERAGGQGMGPKGWLRARH</sequence>
<dbReference type="Proteomes" id="UP000029120">
    <property type="component" value="Unassembled WGS sequence"/>
</dbReference>
<feature type="region of interest" description="Disordered" evidence="1">
    <location>
        <begin position="103"/>
        <end position="128"/>
    </location>
</feature>
<dbReference type="Pfam" id="PF00903">
    <property type="entry name" value="Glyoxalase"/>
    <property type="match status" value="1"/>
</dbReference>
<dbReference type="PANTHER" id="PTHR21366">
    <property type="entry name" value="GLYOXALASE FAMILY PROTEIN"/>
    <property type="match status" value="1"/>
</dbReference>
<organism evidence="3 4">
    <name type="scientific">Arabis alpina</name>
    <name type="common">Alpine rock-cress</name>
    <dbReference type="NCBI Taxonomy" id="50452"/>
    <lineage>
        <taxon>Eukaryota</taxon>
        <taxon>Viridiplantae</taxon>
        <taxon>Streptophyta</taxon>
        <taxon>Embryophyta</taxon>
        <taxon>Tracheophyta</taxon>
        <taxon>Spermatophyta</taxon>
        <taxon>Magnoliopsida</taxon>
        <taxon>eudicotyledons</taxon>
        <taxon>Gunneridae</taxon>
        <taxon>Pentapetalae</taxon>
        <taxon>rosids</taxon>
        <taxon>malvids</taxon>
        <taxon>Brassicales</taxon>
        <taxon>Brassicaceae</taxon>
        <taxon>Arabideae</taxon>
        <taxon>Arabis</taxon>
    </lineage>
</organism>
<keyword evidence="4" id="KW-1185">Reference proteome</keyword>
<protein>
    <recommendedName>
        <fullName evidence="2">VOC domain-containing protein</fullName>
    </recommendedName>
</protein>
<dbReference type="Gramene" id="KFK22717">
    <property type="protein sequence ID" value="KFK22717"/>
    <property type="gene ID" value="AALP_AAs75063U000200"/>
</dbReference>
<feature type="domain" description="VOC" evidence="2">
    <location>
        <begin position="9"/>
        <end position="128"/>
    </location>
</feature>
<dbReference type="PANTHER" id="PTHR21366:SF22">
    <property type="entry name" value="VOC DOMAIN-CONTAINING PROTEIN"/>
    <property type="match status" value="1"/>
</dbReference>
<name>A0A087FYL5_ARAAL</name>
<proteinExistence type="predicted"/>
<evidence type="ECO:0000256" key="1">
    <source>
        <dbReference type="SAM" id="MobiDB-lite"/>
    </source>
</evidence>
<reference evidence="4" key="1">
    <citation type="journal article" date="2015" name="Nat. Plants">
        <title>Genome expansion of Arabis alpina linked with retrotransposition and reduced symmetric DNA methylation.</title>
        <authorList>
            <person name="Willing E.M."/>
            <person name="Rawat V."/>
            <person name="Mandakova T."/>
            <person name="Maumus F."/>
            <person name="James G.V."/>
            <person name="Nordstroem K.J."/>
            <person name="Becker C."/>
            <person name="Warthmann N."/>
            <person name="Chica C."/>
            <person name="Szarzynska B."/>
            <person name="Zytnicki M."/>
            <person name="Albani M.C."/>
            <person name="Kiefer C."/>
            <person name="Bergonzi S."/>
            <person name="Castaings L."/>
            <person name="Mateos J.L."/>
            <person name="Berns M.C."/>
            <person name="Bujdoso N."/>
            <person name="Piofczyk T."/>
            <person name="de Lorenzo L."/>
            <person name="Barrero-Sicilia C."/>
            <person name="Mateos I."/>
            <person name="Piednoel M."/>
            <person name="Hagmann J."/>
            <person name="Chen-Min-Tao R."/>
            <person name="Iglesias-Fernandez R."/>
            <person name="Schuster S.C."/>
            <person name="Alonso-Blanco C."/>
            <person name="Roudier F."/>
            <person name="Carbonero P."/>
            <person name="Paz-Ares J."/>
            <person name="Davis S.J."/>
            <person name="Pecinka A."/>
            <person name="Quesneville H."/>
            <person name="Colot V."/>
            <person name="Lysak M.A."/>
            <person name="Weigel D."/>
            <person name="Coupland G."/>
            <person name="Schneeberger K."/>
        </authorList>
    </citation>
    <scope>NUCLEOTIDE SEQUENCE [LARGE SCALE GENOMIC DNA]</scope>
    <source>
        <strain evidence="4">cv. Pajares</strain>
    </source>
</reference>
<dbReference type="Gene3D" id="3.10.180.10">
    <property type="entry name" value="2,3-Dihydroxybiphenyl 1,2-Dioxygenase, domain 1"/>
    <property type="match status" value="1"/>
</dbReference>
<dbReference type="PROSITE" id="PS51819">
    <property type="entry name" value="VOC"/>
    <property type="match status" value="1"/>
</dbReference>
<evidence type="ECO:0000259" key="2">
    <source>
        <dbReference type="PROSITE" id="PS51819"/>
    </source>
</evidence>
<dbReference type="SUPFAM" id="SSF54593">
    <property type="entry name" value="Glyoxalase/Bleomycin resistance protein/Dihydroxybiphenyl dioxygenase"/>
    <property type="match status" value="1"/>
</dbReference>
<dbReference type="AlphaFoldDB" id="A0A087FYL5"/>
<dbReference type="InterPro" id="IPR037523">
    <property type="entry name" value="VOC_core"/>
</dbReference>
<dbReference type="InterPro" id="IPR029068">
    <property type="entry name" value="Glyas_Bleomycin-R_OHBP_Dase"/>
</dbReference>
<accession>A0A087FYL5</accession>
<dbReference type="EMBL" id="KL986189">
    <property type="protein sequence ID" value="KFK22717.1"/>
    <property type="molecule type" value="Genomic_DNA"/>
</dbReference>
<dbReference type="eggNOG" id="ENOG502RZNE">
    <property type="taxonomic scope" value="Eukaryota"/>
</dbReference>
<dbReference type="OrthoDB" id="10066542at2759"/>
<evidence type="ECO:0000313" key="4">
    <source>
        <dbReference type="Proteomes" id="UP000029120"/>
    </source>
</evidence>
<dbReference type="InterPro" id="IPR004360">
    <property type="entry name" value="Glyas_Fos-R_dOase_dom"/>
</dbReference>
<dbReference type="OMA" id="GITVRME"/>
<evidence type="ECO:0000313" key="3">
    <source>
        <dbReference type="EMBL" id="KFK22717.1"/>
    </source>
</evidence>
<gene>
    <name evidence="3" type="ORF">AALP_AAs75063U000200</name>
</gene>
<dbReference type="InterPro" id="IPR050383">
    <property type="entry name" value="GlyoxalaseI/FosfomycinResist"/>
</dbReference>